<sequence length="421" mass="46822">MTATSSIFVSRIRGLPMLDPNGEQVGKVRDVVIQNRSGNRPPKVKGLVVELFALRRIFFPMERVRSVDPNQVIISGLVNTRRFEVRDREMLVADQLFDRTVQRADSPVPETIFDVGIRHTRGRDWELAEVALRQADRRPFQRSHVTIVDWSEVPDFLDRPAPRDAEQQVMRLSELKPADVARELHDMDPGLRAAVVEAMDDDRLAEALEELPEDEQVDVIAAMDTERAADVLEEMDPDDAADLIAELEPTLAETILQRMEPEDAKDVRTLLSYDAATAGGLMNPEPVVLGIDATVADALASVRREEVTPAMAALAFVCRSPLDTPTGRYVGAVHIQRLLREPPSILVASLIDPDISPLTPQSNVAQVSRYFATYDLVCAPVVDADRRLIGAITVDDVLDHILPNDWRGVQLDRLDVEVSNG</sequence>
<dbReference type="Gene3D" id="1.25.60.10">
    <property type="entry name" value="MgtE N-terminal domain-like"/>
    <property type="match status" value="1"/>
</dbReference>
<dbReference type="AlphaFoldDB" id="A0A2A9CTB8"/>
<dbReference type="Gene3D" id="2.30.30.240">
    <property type="entry name" value="PRC-barrel domain"/>
    <property type="match status" value="1"/>
</dbReference>
<keyword evidence="1" id="KW-0129">CBS domain</keyword>
<dbReference type="PANTHER" id="PTHR43773:SF1">
    <property type="entry name" value="MAGNESIUM TRANSPORTER MGTE"/>
    <property type="match status" value="1"/>
</dbReference>
<dbReference type="InterPro" id="IPR038076">
    <property type="entry name" value="MgtE_N_sf"/>
</dbReference>
<organism evidence="3 4">
    <name type="scientific">Propionicimonas paludicola</name>
    <dbReference type="NCBI Taxonomy" id="185243"/>
    <lineage>
        <taxon>Bacteria</taxon>
        <taxon>Bacillati</taxon>
        <taxon>Actinomycetota</taxon>
        <taxon>Actinomycetes</taxon>
        <taxon>Propionibacteriales</taxon>
        <taxon>Nocardioidaceae</taxon>
        <taxon>Propionicimonas</taxon>
    </lineage>
</organism>
<dbReference type="RefSeq" id="WP_425440099.1">
    <property type="nucleotide sequence ID" value="NZ_PDJC01000001.1"/>
</dbReference>
<proteinExistence type="predicted"/>
<keyword evidence="4" id="KW-1185">Reference proteome</keyword>
<dbReference type="Proteomes" id="UP000226079">
    <property type="component" value="Unassembled WGS sequence"/>
</dbReference>
<dbReference type="InterPro" id="IPR058838">
    <property type="entry name" value="SH3_actinomycetes"/>
</dbReference>
<dbReference type="EMBL" id="PDJC01000001">
    <property type="protein sequence ID" value="PFG17295.1"/>
    <property type="molecule type" value="Genomic_DNA"/>
</dbReference>
<dbReference type="Pfam" id="PF00571">
    <property type="entry name" value="CBS"/>
    <property type="match status" value="1"/>
</dbReference>
<accession>A0A2A9CTB8</accession>
<comment type="caution">
    <text evidence="3">The sequence shown here is derived from an EMBL/GenBank/DDBJ whole genome shotgun (WGS) entry which is preliminary data.</text>
</comment>
<dbReference type="Pfam" id="PF26205">
    <property type="entry name" value="SH3_actinomycetes"/>
    <property type="match status" value="1"/>
</dbReference>
<dbReference type="PANTHER" id="PTHR43773">
    <property type="entry name" value="MAGNESIUM TRANSPORTER MGTE"/>
    <property type="match status" value="1"/>
</dbReference>
<dbReference type="Gene3D" id="3.10.580.10">
    <property type="entry name" value="CBS-domain"/>
    <property type="match status" value="1"/>
</dbReference>
<dbReference type="Pfam" id="PF03448">
    <property type="entry name" value="MgtE_N"/>
    <property type="match status" value="1"/>
</dbReference>
<reference evidence="3 4" key="1">
    <citation type="submission" date="2017-10" db="EMBL/GenBank/DDBJ databases">
        <title>Sequencing the genomes of 1000 actinobacteria strains.</title>
        <authorList>
            <person name="Klenk H.-P."/>
        </authorList>
    </citation>
    <scope>NUCLEOTIDE SEQUENCE [LARGE SCALE GENOMIC DNA]</scope>
    <source>
        <strain evidence="3 4">DSM 15597</strain>
    </source>
</reference>
<gene>
    <name evidence="3" type="ORF">ATK74_1862</name>
</gene>
<dbReference type="InterPro" id="IPR011033">
    <property type="entry name" value="PRC_barrel-like_sf"/>
</dbReference>
<evidence type="ECO:0000313" key="3">
    <source>
        <dbReference type="EMBL" id="PFG17295.1"/>
    </source>
</evidence>
<dbReference type="GO" id="GO:0016020">
    <property type="term" value="C:membrane"/>
    <property type="evidence" value="ECO:0007669"/>
    <property type="project" value="InterPro"/>
</dbReference>
<dbReference type="InterPro" id="IPR006668">
    <property type="entry name" value="Mg_transptr_MgtE_intracell_dom"/>
</dbReference>
<evidence type="ECO:0000313" key="4">
    <source>
        <dbReference type="Proteomes" id="UP000226079"/>
    </source>
</evidence>
<protein>
    <submittedName>
        <fullName evidence="3">Mg/Co/Ni transporter MgtE</fullName>
    </submittedName>
</protein>
<dbReference type="SUPFAM" id="SSF54631">
    <property type="entry name" value="CBS-domain pair"/>
    <property type="match status" value="1"/>
</dbReference>
<name>A0A2A9CTB8_9ACTN</name>
<feature type="domain" description="CBS" evidence="2">
    <location>
        <begin position="351"/>
        <end position="411"/>
    </location>
</feature>
<evidence type="ECO:0000259" key="2">
    <source>
        <dbReference type="PROSITE" id="PS51371"/>
    </source>
</evidence>
<dbReference type="CDD" id="cd04606">
    <property type="entry name" value="CBS_pair_Mg_transporter"/>
    <property type="match status" value="1"/>
</dbReference>
<evidence type="ECO:0000256" key="1">
    <source>
        <dbReference type="PROSITE-ProRule" id="PRU00703"/>
    </source>
</evidence>
<dbReference type="InterPro" id="IPR000644">
    <property type="entry name" value="CBS_dom"/>
</dbReference>
<dbReference type="SUPFAM" id="SSF158791">
    <property type="entry name" value="MgtE N-terminal domain-like"/>
    <property type="match status" value="1"/>
</dbReference>
<dbReference type="SUPFAM" id="SSF50346">
    <property type="entry name" value="PRC-barrel domain"/>
    <property type="match status" value="1"/>
</dbReference>
<dbReference type="SMART" id="SM00924">
    <property type="entry name" value="MgtE_N"/>
    <property type="match status" value="1"/>
</dbReference>
<dbReference type="InterPro" id="IPR046342">
    <property type="entry name" value="CBS_dom_sf"/>
</dbReference>
<dbReference type="PROSITE" id="PS51371">
    <property type="entry name" value="CBS"/>
    <property type="match status" value="1"/>
</dbReference>
<dbReference type="GO" id="GO:0015095">
    <property type="term" value="F:magnesium ion transmembrane transporter activity"/>
    <property type="evidence" value="ECO:0007669"/>
    <property type="project" value="InterPro"/>
</dbReference>
<dbReference type="InterPro" id="IPR006669">
    <property type="entry name" value="MgtE_transporter"/>
</dbReference>